<reference evidence="12" key="1">
    <citation type="submission" date="2017-02" db="EMBL/GenBank/DDBJ databases">
        <authorList>
            <person name="Varghese N."/>
            <person name="Submissions S."/>
        </authorList>
    </citation>
    <scope>NUCLEOTIDE SEQUENCE [LARGE SCALE GENOMIC DNA]</scope>
    <source>
        <strain evidence="12">ATCC 27094</strain>
    </source>
</reference>
<evidence type="ECO:0000256" key="9">
    <source>
        <dbReference type="RuleBase" id="RU003477"/>
    </source>
</evidence>
<dbReference type="NCBIfam" id="TIGR01079">
    <property type="entry name" value="rplX_bact"/>
    <property type="match status" value="1"/>
</dbReference>
<dbReference type="InterPro" id="IPR005825">
    <property type="entry name" value="Ribosomal_uL24_CS"/>
</dbReference>
<dbReference type="PROSITE" id="PS01108">
    <property type="entry name" value="RIBOSOMAL_L24"/>
    <property type="match status" value="1"/>
</dbReference>
<dbReference type="InterPro" id="IPR057264">
    <property type="entry name" value="Ribosomal_uL24_C"/>
</dbReference>
<dbReference type="InterPro" id="IPR008991">
    <property type="entry name" value="Translation_prot_SH3-like_sf"/>
</dbReference>
<dbReference type="Pfam" id="PF17136">
    <property type="entry name" value="ribosomal_L24"/>
    <property type="match status" value="1"/>
</dbReference>
<organism evidence="11 12">
    <name type="scientific">Enhydrobacter aerosaccus</name>
    <dbReference type="NCBI Taxonomy" id="225324"/>
    <lineage>
        <taxon>Bacteria</taxon>
        <taxon>Pseudomonadati</taxon>
        <taxon>Pseudomonadota</taxon>
        <taxon>Alphaproteobacteria</taxon>
        <taxon>Hyphomicrobiales</taxon>
        <taxon>Enhydrobacter</taxon>
    </lineage>
</organism>
<evidence type="ECO:0000256" key="1">
    <source>
        <dbReference type="ARBA" id="ARBA00010618"/>
    </source>
</evidence>
<dbReference type="FunFam" id="2.30.30.30:FF:000004">
    <property type="entry name" value="50S ribosomal protein L24"/>
    <property type="match status" value="1"/>
</dbReference>
<proteinExistence type="inferred from homology"/>
<dbReference type="RefSeq" id="WP_085935757.1">
    <property type="nucleotide sequence ID" value="NZ_FUWJ01000006.1"/>
</dbReference>
<dbReference type="SUPFAM" id="SSF50104">
    <property type="entry name" value="Translation proteins SH3-like domain"/>
    <property type="match status" value="1"/>
</dbReference>
<keyword evidence="12" id="KW-1185">Reference proteome</keyword>
<dbReference type="GO" id="GO:0006412">
    <property type="term" value="P:translation"/>
    <property type="evidence" value="ECO:0007669"/>
    <property type="project" value="UniProtKB-UniRule"/>
</dbReference>
<gene>
    <name evidence="8" type="primary">rplX</name>
    <name evidence="11" type="ORF">SAMN02745126_04066</name>
</gene>
<dbReference type="AlphaFoldDB" id="A0A1T4RUY8"/>
<evidence type="ECO:0000313" key="12">
    <source>
        <dbReference type="Proteomes" id="UP000190092"/>
    </source>
</evidence>
<evidence type="ECO:0000256" key="6">
    <source>
        <dbReference type="ARBA" id="ARBA00035206"/>
    </source>
</evidence>
<evidence type="ECO:0000256" key="4">
    <source>
        <dbReference type="ARBA" id="ARBA00022980"/>
    </source>
</evidence>
<dbReference type="GO" id="GO:0019843">
    <property type="term" value="F:rRNA binding"/>
    <property type="evidence" value="ECO:0007669"/>
    <property type="project" value="UniProtKB-UniRule"/>
</dbReference>
<dbReference type="InterPro" id="IPR014722">
    <property type="entry name" value="Rib_uL2_dom2"/>
</dbReference>
<keyword evidence="4 8" id="KW-0689">Ribosomal protein</keyword>
<feature type="domain" description="KOW" evidence="10">
    <location>
        <begin position="6"/>
        <end position="33"/>
    </location>
</feature>
<keyword evidence="2 8" id="KW-0699">rRNA-binding</keyword>
<dbReference type="GO" id="GO:1990904">
    <property type="term" value="C:ribonucleoprotein complex"/>
    <property type="evidence" value="ECO:0007669"/>
    <property type="project" value="UniProtKB-KW"/>
</dbReference>
<keyword evidence="3 8" id="KW-0694">RNA-binding</keyword>
<dbReference type="InterPro" id="IPR003256">
    <property type="entry name" value="Ribosomal_uL24"/>
</dbReference>
<comment type="function">
    <text evidence="7 8">One of the proteins that surrounds the polypeptide exit tunnel on the outside of the subunit.</text>
</comment>
<dbReference type="PANTHER" id="PTHR12903">
    <property type="entry name" value="MITOCHONDRIAL RIBOSOMAL PROTEIN L24"/>
    <property type="match status" value="1"/>
</dbReference>
<dbReference type="Gene3D" id="2.30.30.30">
    <property type="match status" value="1"/>
</dbReference>
<dbReference type="GO" id="GO:0005840">
    <property type="term" value="C:ribosome"/>
    <property type="evidence" value="ECO:0007669"/>
    <property type="project" value="UniProtKB-KW"/>
</dbReference>
<dbReference type="InterPro" id="IPR005824">
    <property type="entry name" value="KOW"/>
</dbReference>
<accession>A0A1T4RUY8</accession>
<evidence type="ECO:0000256" key="8">
    <source>
        <dbReference type="HAMAP-Rule" id="MF_01326"/>
    </source>
</evidence>
<dbReference type="SMART" id="SM00739">
    <property type="entry name" value="KOW"/>
    <property type="match status" value="1"/>
</dbReference>
<name>A0A1T4RUY8_9HYPH</name>
<comment type="subunit">
    <text evidence="8">Part of the 50S ribosomal subunit.</text>
</comment>
<dbReference type="Pfam" id="PF00467">
    <property type="entry name" value="KOW"/>
    <property type="match status" value="1"/>
</dbReference>
<evidence type="ECO:0000256" key="2">
    <source>
        <dbReference type="ARBA" id="ARBA00022730"/>
    </source>
</evidence>
<dbReference type="HAMAP" id="MF_01326_B">
    <property type="entry name" value="Ribosomal_uL24_B"/>
    <property type="match status" value="1"/>
</dbReference>
<comment type="similarity">
    <text evidence="1 8 9">Belongs to the universal ribosomal protein uL24 family.</text>
</comment>
<keyword evidence="5 8" id="KW-0687">Ribonucleoprotein</keyword>
<dbReference type="EMBL" id="FUWJ01000006">
    <property type="protein sequence ID" value="SKA19789.1"/>
    <property type="molecule type" value="Genomic_DNA"/>
</dbReference>
<protein>
    <recommendedName>
        <fullName evidence="6 8">Large ribosomal subunit protein uL24</fullName>
    </recommendedName>
</protein>
<comment type="function">
    <text evidence="8">One of two assembly initiator proteins, it binds directly to the 5'-end of the 23S rRNA, where it nucleates assembly of the 50S subunit.</text>
</comment>
<dbReference type="CDD" id="cd06089">
    <property type="entry name" value="KOW_RPL26"/>
    <property type="match status" value="1"/>
</dbReference>
<evidence type="ECO:0000256" key="7">
    <source>
        <dbReference type="ARBA" id="ARBA00058688"/>
    </source>
</evidence>
<dbReference type="STRING" id="225324.SAMN02745126_04066"/>
<evidence type="ECO:0000256" key="5">
    <source>
        <dbReference type="ARBA" id="ARBA00023274"/>
    </source>
</evidence>
<evidence type="ECO:0000259" key="10">
    <source>
        <dbReference type="SMART" id="SM00739"/>
    </source>
</evidence>
<evidence type="ECO:0000313" key="11">
    <source>
        <dbReference type="EMBL" id="SKA19789.1"/>
    </source>
</evidence>
<dbReference type="GO" id="GO:0003735">
    <property type="term" value="F:structural constituent of ribosome"/>
    <property type="evidence" value="ECO:0007669"/>
    <property type="project" value="InterPro"/>
</dbReference>
<sequence>MTNKLKIRKGDRVKVITGRSKGKIGDVLRVLPAEQRVVVSGVNVIKRHTKPGRTDAGGIIEREAAIHVSNVALLDPKSDKPTKVGFKFLEDGRKVRIARASGETIDR</sequence>
<dbReference type="OrthoDB" id="9807419at2"/>
<dbReference type="Proteomes" id="UP000190092">
    <property type="component" value="Unassembled WGS sequence"/>
</dbReference>
<dbReference type="InterPro" id="IPR041988">
    <property type="entry name" value="Ribosomal_uL24_KOW"/>
</dbReference>
<evidence type="ECO:0000256" key="3">
    <source>
        <dbReference type="ARBA" id="ARBA00022884"/>
    </source>
</evidence>